<dbReference type="SMART" id="SM00829">
    <property type="entry name" value="PKS_ER"/>
    <property type="match status" value="1"/>
</dbReference>
<feature type="domain" description="Enoyl reductase (ER)" evidence="3">
    <location>
        <begin position="10"/>
        <end position="301"/>
    </location>
</feature>
<dbReference type="CDD" id="cd05289">
    <property type="entry name" value="MDR_like_2"/>
    <property type="match status" value="1"/>
</dbReference>
<evidence type="ECO:0000256" key="2">
    <source>
        <dbReference type="ARBA" id="ARBA00023002"/>
    </source>
</evidence>
<gene>
    <name evidence="4" type="ORF">JNE38_08630</name>
</gene>
<dbReference type="SUPFAM" id="SSF50129">
    <property type="entry name" value="GroES-like"/>
    <property type="match status" value="1"/>
</dbReference>
<evidence type="ECO:0000313" key="5">
    <source>
        <dbReference type="Proteomes" id="UP000596248"/>
    </source>
</evidence>
<dbReference type="Proteomes" id="UP000596248">
    <property type="component" value="Chromosome"/>
</dbReference>
<dbReference type="InterPro" id="IPR036291">
    <property type="entry name" value="NAD(P)-bd_dom_sf"/>
</dbReference>
<dbReference type="InterPro" id="IPR011032">
    <property type="entry name" value="GroES-like_sf"/>
</dbReference>
<dbReference type="SUPFAM" id="SSF51735">
    <property type="entry name" value="NAD(P)-binding Rossmann-fold domains"/>
    <property type="match status" value="1"/>
</dbReference>
<keyword evidence="2" id="KW-0560">Oxidoreductase</keyword>
<dbReference type="RefSeq" id="WP_203356178.1">
    <property type="nucleotide sequence ID" value="NZ_CP069127.1"/>
</dbReference>
<dbReference type="InterPro" id="IPR020843">
    <property type="entry name" value="ER"/>
</dbReference>
<dbReference type="Gene3D" id="3.90.180.10">
    <property type="entry name" value="Medium-chain alcohol dehydrogenases, catalytic domain"/>
    <property type="match status" value="1"/>
</dbReference>
<dbReference type="EMBL" id="CP069127">
    <property type="protein sequence ID" value="QRG69181.1"/>
    <property type="molecule type" value="Genomic_DNA"/>
</dbReference>
<reference evidence="4 5" key="1">
    <citation type="submission" date="2021-01" db="EMBL/GenBank/DDBJ databases">
        <title>Identification of strong promoters based on the transcriptome of Brevibacillus choshinensis.</title>
        <authorList>
            <person name="Yao D."/>
            <person name="Zhang K."/>
            <person name="Wu J."/>
        </authorList>
    </citation>
    <scope>NUCLEOTIDE SEQUENCE [LARGE SCALE GENOMIC DNA]</scope>
    <source>
        <strain evidence="4 5">HPD31-SP3</strain>
    </source>
</reference>
<accession>A0ABX7FSG3</accession>
<dbReference type="InterPro" id="IPR013154">
    <property type="entry name" value="ADH-like_N"/>
</dbReference>
<name>A0ABX7FSG3_BRECH</name>
<evidence type="ECO:0000256" key="1">
    <source>
        <dbReference type="ARBA" id="ARBA00022857"/>
    </source>
</evidence>
<dbReference type="Gene3D" id="3.40.50.720">
    <property type="entry name" value="NAD(P)-binding Rossmann-like Domain"/>
    <property type="match status" value="1"/>
</dbReference>
<dbReference type="Pfam" id="PF08240">
    <property type="entry name" value="ADH_N"/>
    <property type="match status" value="1"/>
</dbReference>
<evidence type="ECO:0000313" key="4">
    <source>
        <dbReference type="EMBL" id="QRG69181.1"/>
    </source>
</evidence>
<evidence type="ECO:0000259" key="3">
    <source>
        <dbReference type="SMART" id="SM00829"/>
    </source>
</evidence>
<keyword evidence="5" id="KW-1185">Reference proteome</keyword>
<dbReference type="Pfam" id="PF13602">
    <property type="entry name" value="ADH_zinc_N_2"/>
    <property type="match status" value="1"/>
</dbReference>
<keyword evidence="1" id="KW-0521">NADP</keyword>
<protein>
    <submittedName>
        <fullName evidence="4">NADP-dependent oxidoreductase</fullName>
    </submittedName>
</protein>
<organism evidence="4 5">
    <name type="scientific">Brevibacillus choshinensis</name>
    <dbReference type="NCBI Taxonomy" id="54911"/>
    <lineage>
        <taxon>Bacteria</taxon>
        <taxon>Bacillati</taxon>
        <taxon>Bacillota</taxon>
        <taxon>Bacilli</taxon>
        <taxon>Bacillales</taxon>
        <taxon>Paenibacillaceae</taxon>
        <taxon>Brevibacillus</taxon>
    </lineage>
</organism>
<dbReference type="PANTHER" id="PTHR48106">
    <property type="entry name" value="QUINONE OXIDOREDUCTASE PIG3-RELATED"/>
    <property type="match status" value="1"/>
</dbReference>
<sequence length="304" mass="32357">MKAVAFSEYGPPQVLQVIEMDAPQVGPGEVRIRIKAAGVLPYDCKVRSGWIPPTLTVHFPQVLGNEFAGIIDQVGADVTQFAVGDEVLGFTLLKGYAEYVLAAPEQIVHKPKNMPWEIAGGFSGNGQGAHMALQALNVKAGETVLIHAAAGGFGTFAVQLALAWGAGMVIGTASEQNHDYVRKLGAIPVRYGDGLLDRVRAIAPDGVDAALDAAGPEALRASVELVPDKERIRTMVAVDLAQKLQIPALFGTRTVARLAELVDLYARGKLNIHIRKAYRFDEAADAHRAVESGHGQGKVVLVTE</sequence>
<proteinExistence type="predicted"/>